<organism evidence="6 7">
    <name type="scientific">Canariomyces notabilis</name>
    <dbReference type="NCBI Taxonomy" id="2074819"/>
    <lineage>
        <taxon>Eukaryota</taxon>
        <taxon>Fungi</taxon>
        <taxon>Dikarya</taxon>
        <taxon>Ascomycota</taxon>
        <taxon>Pezizomycotina</taxon>
        <taxon>Sordariomycetes</taxon>
        <taxon>Sordariomycetidae</taxon>
        <taxon>Sordariales</taxon>
        <taxon>Chaetomiaceae</taxon>
        <taxon>Canariomyces</taxon>
    </lineage>
</organism>
<comment type="caution">
    <text evidence="6">The sequence shown here is derived from an EMBL/GenBank/DDBJ whole genome shotgun (WGS) entry which is preliminary data.</text>
</comment>
<evidence type="ECO:0008006" key="8">
    <source>
        <dbReference type="Google" id="ProtNLM"/>
    </source>
</evidence>
<dbReference type="Pfam" id="PF01968">
    <property type="entry name" value="Hydantoinase_A"/>
    <property type="match status" value="1"/>
</dbReference>
<dbReference type="InterPro" id="IPR043129">
    <property type="entry name" value="ATPase_NBD"/>
</dbReference>
<name>A0AAN6YWZ8_9PEZI</name>
<dbReference type="RefSeq" id="XP_064674203.1">
    <property type="nucleotide sequence ID" value="XM_064812913.1"/>
</dbReference>
<dbReference type="GO" id="GO:0016787">
    <property type="term" value="F:hydrolase activity"/>
    <property type="evidence" value="ECO:0007669"/>
    <property type="project" value="InterPro"/>
</dbReference>
<dbReference type="InterPro" id="IPR048350">
    <property type="entry name" value="S-Me-THD-like_C"/>
</dbReference>
<evidence type="ECO:0000313" key="6">
    <source>
        <dbReference type="EMBL" id="KAK4116633.1"/>
    </source>
</evidence>
<dbReference type="SUPFAM" id="SSF53067">
    <property type="entry name" value="Actin-like ATPase domain"/>
    <property type="match status" value="2"/>
</dbReference>
<dbReference type="PANTHER" id="PTHR11365">
    <property type="entry name" value="5-OXOPROLINASE RELATED"/>
    <property type="match status" value="1"/>
</dbReference>
<evidence type="ECO:0000259" key="2">
    <source>
        <dbReference type="Pfam" id="PF01968"/>
    </source>
</evidence>
<dbReference type="SUPFAM" id="SSF160991">
    <property type="entry name" value="CV3147-like"/>
    <property type="match status" value="1"/>
</dbReference>
<dbReference type="InterPro" id="IPR027479">
    <property type="entry name" value="S-Me-THD_N_sf"/>
</dbReference>
<dbReference type="InterPro" id="IPR045079">
    <property type="entry name" value="Oxoprolinase-like"/>
</dbReference>
<dbReference type="InterPro" id="IPR002821">
    <property type="entry name" value="Hydantoinase_A"/>
</dbReference>
<dbReference type="Pfam" id="PF05378">
    <property type="entry name" value="Hydant_A_N"/>
    <property type="match status" value="1"/>
</dbReference>
<dbReference type="Pfam" id="PF06032">
    <property type="entry name" value="S-Me-THD_N"/>
    <property type="match status" value="1"/>
</dbReference>
<feature type="domain" description="Hydantoinase/oxoprolinase N-terminal" evidence="3">
    <location>
        <begin position="7"/>
        <end position="199"/>
    </location>
</feature>
<feature type="domain" description="Hydantoinase A/oxoprolinase" evidence="2">
    <location>
        <begin position="219"/>
        <end position="441"/>
    </location>
</feature>
<feature type="domain" description="S-Me-THD-like C-terminal" evidence="5">
    <location>
        <begin position="782"/>
        <end position="1006"/>
    </location>
</feature>
<dbReference type="Proteomes" id="UP001302812">
    <property type="component" value="Unassembled WGS sequence"/>
</dbReference>
<evidence type="ECO:0000259" key="5">
    <source>
        <dbReference type="Pfam" id="PF20906"/>
    </source>
</evidence>
<dbReference type="InterPro" id="IPR010318">
    <property type="entry name" value="S-Me-THD_N"/>
</dbReference>
<dbReference type="AlphaFoldDB" id="A0AAN6YWZ8"/>
<evidence type="ECO:0000259" key="4">
    <source>
        <dbReference type="Pfam" id="PF06032"/>
    </source>
</evidence>
<dbReference type="GeneID" id="89937038"/>
<keyword evidence="7" id="KW-1185">Reference proteome</keyword>
<dbReference type="Gene3D" id="2.40.390.10">
    <property type="entry name" value="CV3147-like"/>
    <property type="match status" value="1"/>
</dbReference>
<dbReference type="InterPro" id="IPR008040">
    <property type="entry name" value="Hydant_A_N"/>
</dbReference>
<evidence type="ECO:0000256" key="1">
    <source>
        <dbReference type="SAM" id="MobiDB-lite"/>
    </source>
</evidence>
<dbReference type="FunFam" id="2.40.390.10:FF:000002">
    <property type="entry name" value="ACR027Cp"/>
    <property type="match status" value="1"/>
</dbReference>
<dbReference type="Gene3D" id="3.40.1610.10">
    <property type="entry name" value="CV3147-like domain"/>
    <property type="match status" value="1"/>
</dbReference>
<dbReference type="FunFam" id="3.40.1610.10:FF:000001">
    <property type="entry name" value="Hydantoinase, putative"/>
    <property type="match status" value="1"/>
</dbReference>
<evidence type="ECO:0000313" key="7">
    <source>
        <dbReference type="Proteomes" id="UP001302812"/>
    </source>
</evidence>
<reference evidence="6" key="1">
    <citation type="journal article" date="2023" name="Mol. Phylogenet. Evol.">
        <title>Genome-scale phylogeny and comparative genomics of the fungal order Sordariales.</title>
        <authorList>
            <person name="Hensen N."/>
            <person name="Bonometti L."/>
            <person name="Westerberg I."/>
            <person name="Brannstrom I.O."/>
            <person name="Guillou S."/>
            <person name="Cros-Aarteil S."/>
            <person name="Calhoun S."/>
            <person name="Haridas S."/>
            <person name="Kuo A."/>
            <person name="Mondo S."/>
            <person name="Pangilinan J."/>
            <person name="Riley R."/>
            <person name="LaButti K."/>
            <person name="Andreopoulos B."/>
            <person name="Lipzen A."/>
            <person name="Chen C."/>
            <person name="Yan M."/>
            <person name="Daum C."/>
            <person name="Ng V."/>
            <person name="Clum A."/>
            <person name="Steindorff A."/>
            <person name="Ohm R.A."/>
            <person name="Martin F."/>
            <person name="Silar P."/>
            <person name="Natvig D.O."/>
            <person name="Lalanne C."/>
            <person name="Gautier V."/>
            <person name="Ament-Velasquez S.L."/>
            <person name="Kruys A."/>
            <person name="Hutchinson M.I."/>
            <person name="Powell A.J."/>
            <person name="Barry K."/>
            <person name="Miller A.N."/>
            <person name="Grigoriev I.V."/>
            <person name="Debuchy R."/>
            <person name="Gladieux P."/>
            <person name="Hiltunen Thoren M."/>
            <person name="Johannesson H."/>
        </authorList>
    </citation>
    <scope>NUCLEOTIDE SEQUENCE</scope>
    <source>
        <strain evidence="6">CBS 508.74</strain>
    </source>
</reference>
<dbReference type="PANTHER" id="PTHR11365:SF10">
    <property type="entry name" value="HYDANTOINASE_OXOPROLINASE"/>
    <property type="match status" value="1"/>
</dbReference>
<dbReference type="EMBL" id="MU853333">
    <property type="protein sequence ID" value="KAK4116633.1"/>
    <property type="molecule type" value="Genomic_DNA"/>
</dbReference>
<feature type="region of interest" description="Disordered" evidence="1">
    <location>
        <begin position="556"/>
        <end position="577"/>
    </location>
</feature>
<reference evidence="6" key="2">
    <citation type="submission" date="2023-05" db="EMBL/GenBank/DDBJ databases">
        <authorList>
            <consortium name="Lawrence Berkeley National Laboratory"/>
            <person name="Steindorff A."/>
            <person name="Hensen N."/>
            <person name="Bonometti L."/>
            <person name="Westerberg I."/>
            <person name="Brannstrom I.O."/>
            <person name="Guillou S."/>
            <person name="Cros-Aarteil S."/>
            <person name="Calhoun S."/>
            <person name="Haridas S."/>
            <person name="Kuo A."/>
            <person name="Mondo S."/>
            <person name="Pangilinan J."/>
            <person name="Riley R."/>
            <person name="Labutti K."/>
            <person name="Andreopoulos B."/>
            <person name="Lipzen A."/>
            <person name="Chen C."/>
            <person name="Yanf M."/>
            <person name="Daum C."/>
            <person name="Ng V."/>
            <person name="Clum A."/>
            <person name="Ohm R."/>
            <person name="Martin F."/>
            <person name="Silar P."/>
            <person name="Natvig D."/>
            <person name="Lalanne C."/>
            <person name="Gautier V."/>
            <person name="Ament-Velasquez S.L."/>
            <person name="Kruys A."/>
            <person name="Hutchinson M.I."/>
            <person name="Powell A.J."/>
            <person name="Barry K."/>
            <person name="Miller A.N."/>
            <person name="Grigoriev I.V."/>
            <person name="Debuchy R."/>
            <person name="Gladieux P."/>
            <person name="Thoren M.H."/>
            <person name="Johannesson H."/>
        </authorList>
    </citation>
    <scope>NUCLEOTIDE SEQUENCE</scope>
    <source>
        <strain evidence="6">CBS 508.74</strain>
    </source>
</reference>
<dbReference type="Pfam" id="PF20906">
    <property type="entry name" value="S-Me-THD_C"/>
    <property type="match status" value="1"/>
</dbReference>
<accession>A0AAN6YWZ8</accession>
<dbReference type="InterPro" id="IPR024071">
    <property type="entry name" value="S-Me-THD_C_sf"/>
</dbReference>
<proteinExistence type="predicted"/>
<evidence type="ECO:0000259" key="3">
    <source>
        <dbReference type="Pfam" id="PF05378"/>
    </source>
</evidence>
<sequence length="1023" mass="109760">MSPQTLRIGVDVGGTNTDGVILDLNPSSLPQEDTHTKGNILAWHKTTTTTDPDPSAGIASTIRAMLASCSSQLQVSPHDIASVTIGTTHFVNAVVERDATRLSRVAVLRLCGPFSKHTPPCVDWPDDLRDIVLGYYALLKGGLEVDGRLIAQVDEDEVRRACEEIKARGIRSVVVNGVFSPIDAVECQEERVKSIVEREVPGADVVCSREVANLGFLERENAAILNAAILAFARRTIKAFEKPVRDLGMTCPVFVAQNDGTVLSGEMAAKLPIRTFSSGPTNSMRGAAFLVQGQARERKEGKEGEAMMVVDIGGTTTDVGLLQPNGFPRQQAAYSELAGVRMNFSCPDIKSIGLGGGSIVRKGPPMTIGPDSVGNRLTEESIVFGGSTLTATDCAVCANPDLKIGNPDLVKGILTEDELAQFKALVKHKLERIGDTMKTSPVDLPVVLVGGGAILAPEELKGASKVLKPQWSQVANAIGAAIARVSAVVDTIRSTERQTTQQLLDKIRREAIEKCVAAGASRDTVEVVEMETLPLQYIANKTRFVVRAVGDFDLSRTGHTPTGLEETSEAEPKAEGEHVLVTRPESRKDIPQRQPEAPVDPATYLPNVRNRVWYISETDLNWISAGCYVLGTGGGGSPYPHMLLLRQLLRSGAVVRVVSPQDVPDDGAVGCGGGAGSPTVAIEKLQGDEMMEAQTELYKICPNRPTHIIALEVGGGNGLQGMTLGSSTNMDIPCVDGDWMGRAYPTKWQTTPVVFNERQPIWSPICIADGNGNVVVMPKASDDHQVERIMRAALSEMGSQVAAADPPVTGAEMKRWIVDNTLSQAWRIGRAVERARQKNRLDTVAETIIEECGGPAAGKVLFKGKIVGVERTLRKGHVYGECIIEGGDVADPDHSARTERGTTASQSRGRIKIPFKNENIAAIRVPEDVQEGELEKQQDVLAIVPDLICVVDAQNGEAVGTPEYRYGLLVVVIGLTASDKWTGSERGLELGGPKAFDMGHLEYTPLGRFVKPASVIDEFDSAS</sequence>
<gene>
    <name evidence="6" type="ORF">N656DRAFT_745851</name>
</gene>
<dbReference type="Gene3D" id="3.30.420.40">
    <property type="match status" value="1"/>
</dbReference>
<feature type="domain" description="S-Me-THD N-terminal" evidence="4">
    <location>
        <begin position="618"/>
        <end position="778"/>
    </location>
</feature>
<protein>
    <recommendedName>
        <fullName evidence="8">Hydantoinase</fullName>
    </recommendedName>
</protein>